<evidence type="ECO:0000313" key="3">
    <source>
        <dbReference type="Proteomes" id="UP000318833"/>
    </source>
</evidence>
<dbReference type="GO" id="GO:0005737">
    <property type="term" value="C:cytoplasm"/>
    <property type="evidence" value="ECO:0007669"/>
    <property type="project" value="TreeGrafter"/>
</dbReference>
<evidence type="ECO:0000259" key="1">
    <source>
        <dbReference type="Pfam" id="PF00149"/>
    </source>
</evidence>
<dbReference type="GO" id="GO:0016791">
    <property type="term" value="F:phosphatase activity"/>
    <property type="evidence" value="ECO:0007669"/>
    <property type="project" value="TreeGrafter"/>
</dbReference>
<dbReference type="InterPro" id="IPR050126">
    <property type="entry name" value="Ap4A_hydrolase"/>
</dbReference>
<dbReference type="RefSeq" id="WP_109436125.1">
    <property type="nucleotide sequence ID" value="NZ_CANLFO010000003.1"/>
</dbReference>
<dbReference type="SUPFAM" id="SSF56300">
    <property type="entry name" value="Metallo-dependent phosphatases"/>
    <property type="match status" value="1"/>
</dbReference>
<dbReference type="InterPro" id="IPR029052">
    <property type="entry name" value="Metallo-depent_PP-like"/>
</dbReference>
<dbReference type="GO" id="GO:0008803">
    <property type="term" value="F:bis(5'-nucleosyl)-tetraphosphatase (symmetrical) activity"/>
    <property type="evidence" value="ECO:0007669"/>
    <property type="project" value="TreeGrafter"/>
</dbReference>
<reference evidence="2 3" key="1">
    <citation type="submission" date="2019-07" db="EMBL/GenBank/DDBJ databases">
        <title>The draft genome sequence of Aquimarina algiphila M91.</title>
        <authorList>
            <person name="Meng X."/>
        </authorList>
    </citation>
    <scope>NUCLEOTIDE SEQUENCE [LARGE SCALE GENOMIC DNA]</scope>
    <source>
        <strain evidence="2 3">M91</strain>
    </source>
</reference>
<dbReference type="Proteomes" id="UP000318833">
    <property type="component" value="Unassembled WGS sequence"/>
</dbReference>
<proteinExistence type="predicted"/>
<keyword evidence="3" id="KW-1185">Reference proteome</keyword>
<dbReference type="EMBL" id="VLNR01000075">
    <property type="protein sequence ID" value="TSE04694.1"/>
    <property type="molecule type" value="Genomic_DNA"/>
</dbReference>
<dbReference type="Pfam" id="PF00149">
    <property type="entry name" value="Metallophos"/>
    <property type="match status" value="1"/>
</dbReference>
<dbReference type="PANTHER" id="PTHR42850">
    <property type="entry name" value="METALLOPHOSPHOESTERASE"/>
    <property type="match status" value="1"/>
</dbReference>
<dbReference type="AlphaFoldDB" id="A0A554VCZ1"/>
<comment type="caution">
    <text evidence="2">The sequence shown here is derived from an EMBL/GenBank/DDBJ whole genome shotgun (WGS) entry which is preliminary data.</text>
</comment>
<sequence>MGRTLVIGDIHGALKALKQLLVKADVNQDDTLVFLGDYVDGWSQSAPLISFLIELKKTHNCIFIRGNHDELCYTWLTQKTYNPEWMKHGGQATMDSYAKLSQEEINVHLLFYKNLINYHIDDHNRLFLHAGFTNLNGPDREFFSKLFYWDRTLWETALALDLNLKKTDLNYPKRLLLFNEVYIGHTPVTRINKTTPVQAACVWNMDTGAAFKGPLTLMDIATKQFWQSDPVYQLYPNENGRN</sequence>
<dbReference type="GO" id="GO:0110154">
    <property type="term" value="P:RNA decapping"/>
    <property type="evidence" value="ECO:0007669"/>
    <property type="project" value="TreeGrafter"/>
</dbReference>
<gene>
    <name evidence="2" type="ORF">FOF46_25505</name>
</gene>
<dbReference type="PANTHER" id="PTHR42850:SF4">
    <property type="entry name" value="ZINC-DEPENDENT ENDOPOLYPHOSPHATASE"/>
    <property type="match status" value="1"/>
</dbReference>
<feature type="domain" description="Calcineurin-like phosphoesterase" evidence="1">
    <location>
        <begin position="3"/>
        <end position="189"/>
    </location>
</feature>
<protein>
    <submittedName>
        <fullName evidence="2">Serine/threonine protein phosphatase</fullName>
    </submittedName>
</protein>
<dbReference type="OrthoDB" id="9808081at2"/>
<evidence type="ECO:0000313" key="2">
    <source>
        <dbReference type="EMBL" id="TSE04694.1"/>
    </source>
</evidence>
<organism evidence="2 3">
    <name type="scientific">Aquimarina algiphila</name>
    <dbReference type="NCBI Taxonomy" id="2047982"/>
    <lineage>
        <taxon>Bacteria</taxon>
        <taxon>Pseudomonadati</taxon>
        <taxon>Bacteroidota</taxon>
        <taxon>Flavobacteriia</taxon>
        <taxon>Flavobacteriales</taxon>
        <taxon>Flavobacteriaceae</taxon>
        <taxon>Aquimarina</taxon>
    </lineage>
</organism>
<name>A0A554VCZ1_9FLAO</name>
<dbReference type="Gene3D" id="3.60.21.10">
    <property type="match status" value="1"/>
</dbReference>
<dbReference type="InterPro" id="IPR004843">
    <property type="entry name" value="Calcineurin-like_PHP"/>
</dbReference>
<accession>A0A554VCZ1</accession>